<protein>
    <submittedName>
        <fullName evidence="2">Uncharacterized protein</fullName>
    </submittedName>
</protein>
<evidence type="ECO:0000256" key="1">
    <source>
        <dbReference type="SAM" id="MobiDB-lite"/>
    </source>
</evidence>
<dbReference type="Proteomes" id="UP000886520">
    <property type="component" value="Chromosome 23"/>
</dbReference>
<organism evidence="2 3">
    <name type="scientific">Adiantum capillus-veneris</name>
    <name type="common">Maidenhair fern</name>
    <dbReference type="NCBI Taxonomy" id="13818"/>
    <lineage>
        <taxon>Eukaryota</taxon>
        <taxon>Viridiplantae</taxon>
        <taxon>Streptophyta</taxon>
        <taxon>Embryophyta</taxon>
        <taxon>Tracheophyta</taxon>
        <taxon>Polypodiopsida</taxon>
        <taxon>Polypodiidae</taxon>
        <taxon>Polypodiales</taxon>
        <taxon>Pteridineae</taxon>
        <taxon>Pteridaceae</taxon>
        <taxon>Vittarioideae</taxon>
        <taxon>Adiantum</taxon>
    </lineage>
</organism>
<feature type="region of interest" description="Disordered" evidence="1">
    <location>
        <begin position="73"/>
        <end position="92"/>
    </location>
</feature>
<evidence type="ECO:0000313" key="3">
    <source>
        <dbReference type="Proteomes" id="UP000886520"/>
    </source>
</evidence>
<gene>
    <name evidence="2" type="ORF">GOP47_0023946</name>
</gene>
<dbReference type="EMBL" id="JABFUD020000023">
    <property type="protein sequence ID" value="KAI5061441.1"/>
    <property type="molecule type" value="Genomic_DNA"/>
</dbReference>
<name>A0A9D4U6Z7_ADICA</name>
<accession>A0A9D4U6Z7</accession>
<dbReference type="AlphaFoldDB" id="A0A9D4U6Z7"/>
<sequence length="92" mass="10366">MEQTHATECLPLVLHQKAEAKAAKETPQENESLPIVLSEDNELLEWLESARDPHYFAILTGMEEDTGIKEEVESLGLREPITNHKSGKKLPM</sequence>
<proteinExistence type="predicted"/>
<reference evidence="2" key="1">
    <citation type="submission" date="2021-01" db="EMBL/GenBank/DDBJ databases">
        <title>Adiantum capillus-veneris genome.</title>
        <authorList>
            <person name="Fang Y."/>
            <person name="Liao Q."/>
        </authorList>
    </citation>
    <scope>NUCLEOTIDE SEQUENCE</scope>
    <source>
        <strain evidence="2">H3</strain>
        <tissue evidence="2">Leaf</tissue>
    </source>
</reference>
<evidence type="ECO:0000313" key="2">
    <source>
        <dbReference type="EMBL" id="KAI5061441.1"/>
    </source>
</evidence>
<comment type="caution">
    <text evidence="2">The sequence shown here is derived from an EMBL/GenBank/DDBJ whole genome shotgun (WGS) entry which is preliminary data.</text>
</comment>
<keyword evidence="3" id="KW-1185">Reference proteome</keyword>